<dbReference type="SMART" id="SM00382">
    <property type="entry name" value="AAA"/>
    <property type="match status" value="1"/>
</dbReference>
<dbReference type="InterPro" id="IPR003439">
    <property type="entry name" value="ABC_transporter-like_ATP-bd"/>
</dbReference>
<dbReference type="Pfam" id="PF00005">
    <property type="entry name" value="ABC_tran"/>
    <property type="match status" value="1"/>
</dbReference>
<dbReference type="PROSITE" id="PS50893">
    <property type="entry name" value="ABC_TRANSPORTER_2"/>
    <property type="match status" value="1"/>
</dbReference>
<organism evidence="6">
    <name type="scientific">hydrothermal vent metagenome</name>
    <dbReference type="NCBI Taxonomy" id="652676"/>
    <lineage>
        <taxon>unclassified sequences</taxon>
        <taxon>metagenomes</taxon>
        <taxon>ecological metagenomes</taxon>
    </lineage>
</organism>
<keyword evidence="4 6" id="KW-0067">ATP-binding</keyword>
<dbReference type="InterPro" id="IPR017871">
    <property type="entry name" value="ABC_transporter-like_CS"/>
</dbReference>
<dbReference type="InterPro" id="IPR003593">
    <property type="entry name" value="AAA+_ATPase"/>
</dbReference>
<gene>
    <name evidence="6" type="ORF">MNBD_ACTINO02-609</name>
</gene>
<keyword evidence="2" id="KW-0813">Transport</keyword>
<dbReference type="PANTHER" id="PTHR43335:SF11">
    <property type="entry name" value="ABC TRANSPORTER RELATED"/>
    <property type="match status" value="1"/>
</dbReference>
<dbReference type="EMBL" id="UOEK01000123">
    <property type="protein sequence ID" value="VAV97682.1"/>
    <property type="molecule type" value="Genomic_DNA"/>
</dbReference>
<sequence length="316" mass="34020">MTVGTNAALVSDATIEVRGVSKWFGNKVAVSDVTCSFGPGITGLLGPNGAGKTTLLRMMMGLTAPSQGSVSMFGEDPRRAPTVFKDVAFVPEDDAVYPFLTARQFVRYAANLTDGELGESAVTEALRRVEMLEPADRLISDYSKGMRQRAKVAAALVHNPRVLVLDEPLNGTDPVRRASLIDLFKELAASGHTIIISSHVLQEVERLATRVIAMVDGKLAAAGDIHAIRAAMSDIPYQVRIDTDTPRQVAAALLSLDTVSGIDVLERGLRIETTDLSSVGNALPRIATDLDARVTRFEPVDESLESVFRYLVKASR</sequence>
<reference evidence="6" key="1">
    <citation type="submission" date="2018-06" db="EMBL/GenBank/DDBJ databases">
        <authorList>
            <person name="Zhirakovskaya E."/>
        </authorList>
    </citation>
    <scope>NUCLEOTIDE SEQUENCE</scope>
</reference>
<dbReference type="PROSITE" id="PS00211">
    <property type="entry name" value="ABC_TRANSPORTER_1"/>
    <property type="match status" value="1"/>
</dbReference>
<dbReference type="GO" id="GO:0016887">
    <property type="term" value="F:ATP hydrolysis activity"/>
    <property type="evidence" value="ECO:0007669"/>
    <property type="project" value="InterPro"/>
</dbReference>
<evidence type="ECO:0000256" key="4">
    <source>
        <dbReference type="ARBA" id="ARBA00022840"/>
    </source>
</evidence>
<dbReference type="GO" id="GO:0005524">
    <property type="term" value="F:ATP binding"/>
    <property type="evidence" value="ECO:0007669"/>
    <property type="project" value="UniProtKB-KW"/>
</dbReference>
<comment type="similarity">
    <text evidence="1">Belongs to the ABC transporter superfamily.</text>
</comment>
<accession>A0A3B0S1Q8</accession>
<dbReference type="CDD" id="cd03230">
    <property type="entry name" value="ABC_DR_subfamily_A"/>
    <property type="match status" value="1"/>
</dbReference>
<name>A0A3B0S1Q8_9ZZZZ</name>
<dbReference type="Gene3D" id="3.40.50.300">
    <property type="entry name" value="P-loop containing nucleotide triphosphate hydrolases"/>
    <property type="match status" value="1"/>
</dbReference>
<dbReference type="AlphaFoldDB" id="A0A3B0S1Q8"/>
<protein>
    <submittedName>
        <fullName evidence="6">Efflux ABC transporter, ATP-binding protein</fullName>
    </submittedName>
</protein>
<evidence type="ECO:0000259" key="5">
    <source>
        <dbReference type="PROSITE" id="PS50893"/>
    </source>
</evidence>
<evidence type="ECO:0000256" key="2">
    <source>
        <dbReference type="ARBA" id="ARBA00022448"/>
    </source>
</evidence>
<proteinExistence type="inferred from homology"/>
<dbReference type="InterPro" id="IPR027417">
    <property type="entry name" value="P-loop_NTPase"/>
</dbReference>
<dbReference type="SUPFAM" id="SSF52540">
    <property type="entry name" value="P-loop containing nucleoside triphosphate hydrolases"/>
    <property type="match status" value="1"/>
</dbReference>
<feature type="domain" description="ABC transporter" evidence="5">
    <location>
        <begin position="15"/>
        <end position="241"/>
    </location>
</feature>
<dbReference type="PANTHER" id="PTHR43335">
    <property type="entry name" value="ABC TRANSPORTER, ATP-BINDING PROTEIN"/>
    <property type="match status" value="1"/>
</dbReference>
<evidence type="ECO:0000313" key="6">
    <source>
        <dbReference type="EMBL" id="VAV97682.1"/>
    </source>
</evidence>
<evidence type="ECO:0000256" key="1">
    <source>
        <dbReference type="ARBA" id="ARBA00005417"/>
    </source>
</evidence>
<keyword evidence="3" id="KW-0547">Nucleotide-binding</keyword>
<evidence type="ECO:0000256" key="3">
    <source>
        <dbReference type="ARBA" id="ARBA00022741"/>
    </source>
</evidence>